<feature type="region of interest" description="Disordered" evidence="2">
    <location>
        <begin position="434"/>
        <end position="500"/>
    </location>
</feature>
<gene>
    <name evidence="3" type="ORF">DNG_01656</name>
</gene>
<feature type="region of interest" description="Disordered" evidence="2">
    <location>
        <begin position="63"/>
        <end position="86"/>
    </location>
</feature>
<keyword evidence="4" id="KW-1185">Reference proteome</keyword>
<keyword evidence="1" id="KW-0175">Coiled coil</keyword>
<feature type="region of interest" description="Disordered" evidence="2">
    <location>
        <begin position="313"/>
        <end position="376"/>
    </location>
</feature>
<feature type="compositionally biased region" description="Pro residues" evidence="2">
    <location>
        <begin position="320"/>
        <end position="333"/>
    </location>
</feature>
<comment type="caution">
    <text evidence="3">The sequence shown here is derived from an EMBL/GenBank/DDBJ whole genome shotgun (WGS) entry which is preliminary data.</text>
</comment>
<dbReference type="Proteomes" id="UP001187682">
    <property type="component" value="Unassembled WGS sequence"/>
</dbReference>
<proteinExistence type="predicted"/>
<feature type="compositionally biased region" description="Polar residues" evidence="2">
    <location>
        <begin position="459"/>
        <end position="468"/>
    </location>
</feature>
<reference evidence="3" key="1">
    <citation type="submission" date="2018-03" db="EMBL/GenBank/DDBJ databases">
        <authorList>
            <person name="Guldener U."/>
        </authorList>
    </citation>
    <scope>NUCLEOTIDE SEQUENCE</scope>
</reference>
<accession>A0AAE8MRA6</accession>
<feature type="compositionally biased region" description="Low complexity" evidence="2">
    <location>
        <begin position="443"/>
        <end position="452"/>
    </location>
</feature>
<protein>
    <submittedName>
        <fullName evidence="3">Uncharacterized protein</fullName>
    </submittedName>
</protein>
<evidence type="ECO:0000313" key="4">
    <source>
        <dbReference type="Proteomes" id="UP001187682"/>
    </source>
</evidence>
<dbReference type="AlphaFoldDB" id="A0AAE8MRA6"/>
<feature type="compositionally biased region" description="Basic and acidic residues" evidence="2">
    <location>
        <begin position="490"/>
        <end position="500"/>
    </location>
</feature>
<evidence type="ECO:0000313" key="3">
    <source>
        <dbReference type="EMBL" id="SPN98611.1"/>
    </source>
</evidence>
<feature type="region of interest" description="Disordered" evidence="2">
    <location>
        <begin position="184"/>
        <end position="234"/>
    </location>
</feature>
<feature type="coiled-coil region" evidence="1">
    <location>
        <begin position="239"/>
        <end position="266"/>
    </location>
</feature>
<evidence type="ECO:0000256" key="1">
    <source>
        <dbReference type="SAM" id="Coils"/>
    </source>
</evidence>
<evidence type="ECO:0000256" key="2">
    <source>
        <dbReference type="SAM" id="MobiDB-lite"/>
    </source>
</evidence>
<dbReference type="EMBL" id="ONZQ02000002">
    <property type="protein sequence ID" value="SPN98611.1"/>
    <property type="molecule type" value="Genomic_DNA"/>
</dbReference>
<feature type="compositionally biased region" description="Low complexity" evidence="2">
    <location>
        <begin position="69"/>
        <end position="84"/>
    </location>
</feature>
<name>A0AAE8MRA6_9PEZI</name>
<feature type="region of interest" description="Disordered" evidence="2">
    <location>
        <begin position="1"/>
        <end position="46"/>
    </location>
</feature>
<organism evidence="3 4">
    <name type="scientific">Cephalotrichum gorgonifer</name>
    <dbReference type="NCBI Taxonomy" id="2041049"/>
    <lineage>
        <taxon>Eukaryota</taxon>
        <taxon>Fungi</taxon>
        <taxon>Dikarya</taxon>
        <taxon>Ascomycota</taxon>
        <taxon>Pezizomycotina</taxon>
        <taxon>Sordariomycetes</taxon>
        <taxon>Hypocreomycetidae</taxon>
        <taxon>Microascales</taxon>
        <taxon>Microascaceae</taxon>
        <taxon>Cephalotrichum</taxon>
    </lineage>
</organism>
<sequence>MSKGTGSPSFEVIHDQPTWARAPYAAAERNPRTRTPTSLLEKPAPVRTGFASSLRDFSVRSLRARKTRAASSSTSRRPRISSPTDFRHIYSHPNHFSADAFEYSAPTTGQHPPFHPLQVGVGRNLSPILPYFESAGMAATPPPPASRFGEVRDDDDDVFRVVTPPPAARLREARDGEGFNLRRSHSSLSFHVPRRPVTAYSHPNTSPKNSPHEVRTGSPQPPPVPPKSRARANTAPEVVDHLKERIAEALLEKERLQEMIDDVVERQSIYLGSRPSTAHSLATHVPSRADPLPAIPALPSSAPSFAERLNPDLRRQPQTPTVPPAPTQLPPPENNASFPELVPRPLQVLPFQGPPTPPRSRGAEDAPLQPPLPLVLRPPLRKKKSFSRVSTWLFPSGSAHQRHQRGLSIDSITNVPRPIRDADGFYQCAVSPPVTAESRRMSGESVSSVSTWESEEETAPTTTFSGPGSSPPARHGASHQVESDSVFAEARPKREVGVAF</sequence>